<name>A0A1I1HCJ2_9GAMM</name>
<dbReference type="OrthoDB" id="6119549at2"/>
<keyword evidence="2" id="KW-1185">Reference proteome</keyword>
<evidence type="ECO:0000313" key="2">
    <source>
        <dbReference type="Proteomes" id="UP000199058"/>
    </source>
</evidence>
<dbReference type="AlphaFoldDB" id="A0A1I1HCJ2"/>
<reference evidence="1 2" key="1">
    <citation type="submission" date="2016-10" db="EMBL/GenBank/DDBJ databases">
        <authorList>
            <person name="de Groot N.N."/>
        </authorList>
    </citation>
    <scope>NUCLEOTIDE SEQUENCE [LARGE SCALE GENOMIC DNA]</scope>
    <source>
        <strain evidence="1 2">DSM 18438</strain>
    </source>
</reference>
<protein>
    <recommendedName>
        <fullName evidence="3">FliG C-terminal domain-containing protein</fullName>
    </recommendedName>
</protein>
<evidence type="ECO:0000313" key="1">
    <source>
        <dbReference type="EMBL" id="SFC19193.1"/>
    </source>
</evidence>
<accession>A0A1I1HCJ2</accession>
<dbReference type="RefSeq" id="WP_091962323.1">
    <property type="nucleotide sequence ID" value="NZ_FOLH01000003.1"/>
</dbReference>
<sequence length="155" mass="17793">MLEVKISGQRLELQDQLLGLEIGLHESLMLLAELDEILELPTKESQQLLRLYYQHYLGSLLLLPPRERQFLLQEASLEALACLLKMLQGTASEVQLRANLSQRRLRQLEEEPIFQASRPPSSTLLKETLGGFFEQLDQRILNGELQLPDPKEPSY</sequence>
<proteinExistence type="predicted"/>
<evidence type="ECO:0008006" key="3">
    <source>
        <dbReference type="Google" id="ProtNLM"/>
    </source>
</evidence>
<dbReference type="EMBL" id="FOLH01000003">
    <property type="protein sequence ID" value="SFC19193.1"/>
    <property type="molecule type" value="Genomic_DNA"/>
</dbReference>
<gene>
    <name evidence="1" type="ORF">SAMN05660443_1817</name>
</gene>
<dbReference type="Proteomes" id="UP000199058">
    <property type="component" value="Unassembled WGS sequence"/>
</dbReference>
<organism evidence="1 2">
    <name type="scientific">Marinospirillum celere</name>
    <dbReference type="NCBI Taxonomy" id="1122252"/>
    <lineage>
        <taxon>Bacteria</taxon>
        <taxon>Pseudomonadati</taxon>
        <taxon>Pseudomonadota</taxon>
        <taxon>Gammaproteobacteria</taxon>
        <taxon>Oceanospirillales</taxon>
        <taxon>Oceanospirillaceae</taxon>
        <taxon>Marinospirillum</taxon>
    </lineage>
</organism>